<feature type="region of interest" description="Disordered" evidence="1">
    <location>
        <begin position="411"/>
        <end position="432"/>
    </location>
</feature>
<dbReference type="NCBIfam" id="NF010396">
    <property type="entry name" value="PRK13824.1"/>
    <property type="match status" value="1"/>
</dbReference>
<dbReference type="EMBL" id="JAGIYY010000007">
    <property type="protein sequence ID" value="MBP0440398.1"/>
    <property type="molecule type" value="Genomic_DNA"/>
</dbReference>
<gene>
    <name evidence="4" type="ORF">J5Y06_17235</name>
</gene>
<protein>
    <submittedName>
        <fullName evidence="4">Replication initiation protein RepC</fullName>
    </submittedName>
</protein>
<proteinExistence type="predicted"/>
<feature type="region of interest" description="Disordered" evidence="1">
    <location>
        <begin position="242"/>
        <end position="271"/>
    </location>
</feature>
<name>A0A8J7R3P3_9HYPH</name>
<evidence type="ECO:0000259" key="3">
    <source>
        <dbReference type="Pfam" id="PF11800"/>
    </source>
</evidence>
<reference evidence="4" key="1">
    <citation type="submission" date="2021-03" db="EMBL/GenBank/DDBJ databases">
        <title>Genome sequencing and assembly of Tianweitania sediminis.</title>
        <authorList>
            <person name="Chhetri G."/>
        </authorList>
    </citation>
    <scope>NUCLEOTIDE SEQUENCE</scope>
    <source>
        <strain evidence="4">Z8</strain>
    </source>
</reference>
<dbReference type="RefSeq" id="WP_209336428.1">
    <property type="nucleotide sequence ID" value="NZ_JAGIYY010000007.1"/>
</dbReference>
<dbReference type="Proteomes" id="UP000666240">
    <property type="component" value="Unassembled WGS sequence"/>
</dbReference>
<evidence type="ECO:0000256" key="1">
    <source>
        <dbReference type="SAM" id="MobiDB-lite"/>
    </source>
</evidence>
<dbReference type="Pfam" id="PF03428">
    <property type="entry name" value="RP-C"/>
    <property type="match status" value="1"/>
</dbReference>
<evidence type="ECO:0000259" key="2">
    <source>
        <dbReference type="Pfam" id="PF03428"/>
    </source>
</evidence>
<feature type="compositionally biased region" description="Gly residues" evidence="1">
    <location>
        <begin position="417"/>
        <end position="426"/>
    </location>
</feature>
<sequence length="450" mass="49152">MITHLATTPFGARPMSLGLISSQLTAKEVKKDATVSKWRVFGDIREAKDALGATDRALAILDALLSFHRGDELTAQGGLVVFPSNKLLIRRANGMSPATLRRHLAVLVTCGLVIRRDSPNGKRYARKGQNGEIEQAYGFDLSPIVARAEEFENLAAAAQAEQKAFKLAKERLTICRRDIVKMIDAGINESVPGNWRGFLTRYETIVSRLPRTPPRQVLDAIVAELEELWADVHETLETFVKSEDSNANESHSDRHIQNSNPDFNSTDESEHRYGKINEASGSAEKTDNVRNLPKRELTLGVVLNACPEIANFSRSGPIRMWRDLAAAADVARPTMGISPSAWQEAVEVMGPDKAAVTVAAILQRADQINSKGGYLRTLTERARNDQFSVWPMVMALLNARMERMGSAAGAVEMPERGQGGSDGGGAGHEKPTSIEISSALAKTMKGKGWK</sequence>
<feature type="domain" description="Plasmid replication protein C C-terminal" evidence="3">
    <location>
        <begin position="299"/>
        <end position="398"/>
    </location>
</feature>
<feature type="compositionally biased region" description="Basic and acidic residues" evidence="1">
    <location>
        <begin position="242"/>
        <end position="256"/>
    </location>
</feature>
<dbReference type="AlphaFoldDB" id="A0A8J7R3P3"/>
<dbReference type="CDD" id="cd00090">
    <property type="entry name" value="HTH_ARSR"/>
    <property type="match status" value="1"/>
</dbReference>
<comment type="caution">
    <text evidence="4">The sequence shown here is derived from an EMBL/GenBank/DDBJ whole genome shotgun (WGS) entry which is preliminary data.</text>
</comment>
<organism evidence="4 5">
    <name type="scientific">Tianweitania sediminis</name>
    <dbReference type="NCBI Taxonomy" id="1502156"/>
    <lineage>
        <taxon>Bacteria</taxon>
        <taxon>Pseudomonadati</taxon>
        <taxon>Pseudomonadota</taxon>
        <taxon>Alphaproteobacteria</taxon>
        <taxon>Hyphomicrobiales</taxon>
        <taxon>Phyllobacteriaceae</taxon>
        <taxon>Tianweitania</taxon>
    </lineage>
</organism>
<dbReference type="GO" id="GO:0006355">
    <property type="term" value="P:regulation of DNA-templated transcription"/>
    <property type="evidence" value="ECO:0007669"/>
    <property type="project" value="UniProtKB-ARBA"/>
</dbReference>
<dbReference type="InterPro" id="IPR011991">
    <property type="entry name" value="ArsR-like_HTH"/>
</dbReference>
<dbReference type="InterPro" id="IPR005090">
    <property type="entry name" value="RepC_N"/>
</dbReference>
<dbReference type="InterPro" id="IPR036390">
    <property type="entry name" value="WH_DNA-bd_sf"/>
</dbReference>
<dbReference type="SUPFAM" id="SSF46785">
    <property type="entry name" value="Winged helix' DNA-binding domain"/>
    <property type="match status" value="1"/>
</dbReference>
<dbReference type="InterPro" id="IPR021760">
    <property type="entry name" value="RepC_C"/>
</dbReference>
<evidence type="ECO:0000313" key="5">
    <source>
        <dbReference type="Proteomes" id="UP000666240"/>
    </source>
</evidence>
<dbReference type="NCBIfam" id="NF040974">
    <property type="entry name" value="RepABC_RepC"/>
    <property type="match status" value="1"/>
</dbReference>
<feature type="compositionally biased region" description="Polar residues" evidence="1">
    <location>
        <begin position="257"/>
        <end position="266"/>
    </location>
</feature>
<dbReference type="Pfam" id="PF11800">
    <property type="entry name" value="RP-C_C"/>
    <property type="match status" value="1"/>
</dbReference>
<evidence type="ECO:0000313" key="4">
    <source>
        <dbReference type="EMBL" id="MBP0440398.1"/>
    </source>
</evidence>
<dbReference type="InterPro" id="IPR047611">
    <property type="entry name" value="RepABC_RepC"/>
</dbReference>
<feature type="domain" description="Plasmid replication protein C N-terminal" evidence="2">
    <location>
        <begin position="13"/>
        <end position="186"/>
    </location>
</feature>
<accession>A0A8J7R3P3</accession>
<keyword evidence="5" id="KW-1185">Reference proteome</keyword>